<dbReference type="PROSITE" id="PS50191">
    <property type="entry name" value="CRAL_TRIO"/>
    <property type="match status" value="1"/>
</dbReference>
<evidence type="ECO:0000256" key="1">
    <source>
        <dbReference type="SAM" id="MobiDB-lite"/>
    </source>
</evidence>
<dbReference type="Proteomes" id="UP001283361">
    <property type="component" value="Unassembled WGS sequence"/>
</dbReference>
<dbReference type="InterPro" id="IPR013783">
    <property type="entry name" value="Ig-like_fold"/>
</dbReference>
<protein>
    <recommendedName>
        <fullName evidence="7">Motile sperm domain-containing protein 2</fullName>
    </recommendedName>
</protein>
<feature type="domain" description="CRAL-TRIO" evidence="3">
    <location>
        <begin position="86"/>
        <end position="245"/>
    </location>
</feature>
<feature type="region of interest" description="Disordered" evidence="1">
    <location>
        <begin position="259"/>
        <end position="330"/>
    </location>
</feature>
<name>A0AAE0YA04_9GAST</name>
<evidence type="ECO:0000313" key="5">
    <source>
        <dbReference type="EMBL" id="KAK3738090.1"/>
    </source>
</evidence>
<dbReference type="PANTHER" id="PTHR46384:SF1">
    <property type="entry name" value="MOTILE SPERM DOMAIN-CONTAINING PROTEIN 2"/>
    <property type="match status" value="1"/>
</dbReference>
<proteinExistence type="predicted"/>
<dbReference type="Pfam" id="PF00650">
    <property type="entry name" value="CRAL_TRIO"/>
    <property type="match status" value="1"/>
</dbReference>
<feature type="domain" description="MSP" evidence="4">
    <location>
        <begin position="349"/>
        <end position="465"/>
    </location>
</feature>
<dbReference type="InterPro" id="IPR053012">
    <property type="entry name" value="ER-organelle_contact"/>
</dbReference>
<dbReference type="GO" id="GO:0012505">
    <property type="term" value="C:endomembrane system"/>
    <property type="evidence" value="ECO:0007669"/>
    <property type="project" value="TreeGrafter"/>
</dbReference>
<feature type="transmembrane region" description="Helical" evidence="2">
    <location>
        <begin position="564"/>
        <end position="585"/>
    </location>
</feature>
<sequence>MAVTYALPPSNTINDLCNYVRENFEKKYADEIAKGTYDERDLSRFKEDSIFARTYIRGKDRLDEGVDLVHTSFKFRKEIGVHDLTEYSFEEELWQVGGMFFRNRDIEGKRIFWLRVRLHFKNATADRLAKEKKAMIFGLEKAFNEAPLGQIVVMLDMTSCGLVNLDMDFVKYIITIFKFYYPTFLGYMLIYDMPWIFNAAWKVIKAWLSAEAAAKIKFVTKSDVQTYVHAKDLPDYMGGTDLFTYYYERGMASERLYPEEEDMKKQDKKVTFQEAQEPNGSLESQGSQSDQRAVDHNANSNSDNGLRRRKDSNNVSLNRNNSANEKKRAKIYGFPEPGSLMISTFVGRLLTVSPADELTFQTSTGGDSFDTITLSNTLTYPVAYKVKTTSPEKFRVRPSSGIISPRKTEEVYVYLIQDHTTDIGKDKFLIMAMEVKPGSGSDPNQLFKEASKDKIMQHKLLCSEEGQKREHQESNESSPPANEPLLAKTRGPKNESQSRPEMKSPVVGATGMRPAAGRTKEAKNQRTIQDKGNPVSNARPVGDEDIDKQVEQLEQQTLHMQRQLNLLLAIQILTAIAFILIMLAYSCMGEELFTRFLALPFDFCNDPYGRKC</sequence>
<feature type="compositionally biased region" description="Basic and acidic residues" evidence="1">
    <location>
        <begin position="465"/>
        <end position="474"/>
    </location>
</feature>
<dbReference type="InterPro" id="IPR008962">
    <property type="entry name" value="PapD-like_sf"/>
</dbReference>
<evidence type="ECO:0000256" key="2">
    <source>
        <dbReference type="SAM" id="Phobius"/>
    </source>
</evidence>
<feature type="compositionally biased region" description="Basic and acidic residues" evidence="1">
    <location>
        <begin position="492"/>
        <end position="502"/>
    </location>
</feature>
<dbReference type="Gene3D" id="3.40.525.10">
    <property type="entry name" value="CRAL-TRIO lipid binding domain"/>
    <property type="match status" value="1"/>
</dbReference>
<reference evidence="5" key="1">
    <citation type="journal article" date="2023" name="G3 (Bethesda)">
        <title>A reference genome for the long-term kleptoplast-retaining sea slug Elysia crispata morphotype clarki.</title>
        <authorList>
            <person name="Eastman K.E."/>
            <person name="Pendleton A.L."/>
            <person name="Shaikh M.A."/>
            <person name="Suttiyut T."/>
            <person name="Ogas R."/>
            <person name="Tomko P."/>
            <person name="Gavelis G."/>
            <person name="Widhalm J.R."/>
            <person name="Wisecaver J.H."/>
        </authorList>
    </citation>
    <scope>NUCLEOTIDE SEQUENCE</scope>
    <source>
        <strain evidence="5">ECLA1</strain>
    </source>
</reference>
<dbReference type="Pfam" id="PF00635">
    <property type="entry name" value="Motile_Sperm"/>
    <property type="match status" value="1"/>
</dbReference>
<evidence type="ECO:0000313" key="6">
    <source>
        <dbReference type="Proteomes" id="UP001283361"/>
    </source>
</evidence>
<accession>A0AAE0YA04</accession>
<dbReference type="Gene3D" id="2.60.40.10">
    <property type="entry name" value="Immunoglobulins"/>
    <property type="match status" value="1"/>
</dbReference>
<keyword evidence="6" id="KW-1185">Reference proteome</keyword>
<keyword evidence="2" id="KW-0472">Membrane</keyword>
<dbReference type="CDD" id="cd00170">
    <property type="entry name" value="SEC14"/>
    <property type="match status" value="1"/>
</dbReference>
<comment type="caution">
    <text evidence="5">The sequence shown here is derived from an EMBL/GenBank/DDBJ whole genome shotgun (WGS) entry which is preliminary data.</text>
</comment>
<dbReference type="SMART" id="SM00516">
    <property type="entry name" value="SEC14"/>
    <property type="match status" value="1"/>
</dbReference>
<dbReference type="SUPFAM" id="SSF52087">
    <property type="entry name" value="CRAL/TRIO domain"/>
    <property type="match status" value="1"/>
</dbReference>
<keyword evidence="2" id="KW-1133">Transmembrane helix</keyword>
<feature type="compositionally biased region" description="Polar residues" evidence="1">
    <location>
        <begin position="273"/>
        <end position="304"/>
    </location>
</feature>
<dbReference type="PANTHER" id="PTHR46384">
    <property type="entry name" value="MOTILE SPERM DOMAIN-CONTAINING PROTEIN 2"/>
    <property type="match status" value="1"/>
</dbReference>
<dbReference type="EMBL" id="JAWDGP010006604">
    <property type="protein sequence ID" value="KAK3738090.1"/>
    <property type="molecule type" value="Genomic_DNA"/>
</dbReference>
<keyword evidence="2" id="KW-0812">Transmembrane</keyword>
<dbReference type="InterPro" id="IPR036865">
    <property type="entry name" value="CRAL-TRIO_dom_sf"/>
</dbReference>
<feature type="region of interest" description="Disordered" evidence="1">
    <location>
        <begin position="465"/>
        <end position="542"/>
    </location>
</feature>
<organism evidence="5 6">
    <name type="scientific">Elysia crispata</name>
    <name type="common">lettuce slug</name>
    <dbReference type="NCBI Taxonomy" id="231223"/>
    <lineage>
        <taxon>Eukaryota</taxon>
        <taxon>Metazoa</taxon>
        <taxon>Spiralia</taxon>
        <taxon>Lophotrochozoa</taxon>
        <taxon>Mollusca</taxon>
        <taxon>Gastropoda</taxon>
        <taxon>Heterobranchia</taxon>
        <taxon>Euthyneura</taxon>
        <taxon>Panpulmonata</taxon>
        <taxon>Sacoglossa</taxon>
        <taxon>Placobranchoidea</taxon>
        <taxon>Plakobranchidae</taxon>
        <taxon>Elysia</taxon>
    </lineage>
</organism>
<evidence type="ECO:0000259" key="4">
    <source>
        <dbReference type="PROSITE" id="PS50202"/>
    </source>
</evidence>
<feature type="compositionally biased region" description="Low complexity" evidence="1">
    <location>
        <begin position="313"/>
        <end position="323"/>
    </location>
</feature>
<feature type="compositionally biased region" description="Basic and acidic residues" evidence="1">
    <location>
        <begin position="259"/>
        <end position="271"/>
    </location>
</feature>
<evidence type="ECO:0000259" key="3">
    <source>
        <dbReference type="PROSITE" id="PS50191"/>
    </source>
</evidence>
<evidence type="ECO:0008006" key="7">
    <source>
        <dbReference type="Google" id="ProtNLM"/>
    </source>
</evidence>
<dbReference type="AlphaFoldDB" id="A0AAE0YA04"/>
<dbReference type="InterPro" id="IPR001251">
    <property type="entry name" value="CRAL-TRIO_dom"/>
</dbReference>
<gene>
    <name evidence="5" type="ORF">RRG08_064990</name>
</gene>
<dbReference type="SUPFAM" id="SSF49354">
    <property type="entry name" value="PapD-like"/>
    <property type="match status" value="1"/>
</dbReference>
<dbReference type="GO" id="GO:0140284">
    <property type="term" value="C:endoplasmic reticulum-endosome membrane contact site"/>
    <property type="evidence" value="ECO:0007669"/>
    <property type="project" value="TreeGrafter"/>
</dbReference>
<dbReference type="PROSITE" id="PS50202">
    <property type="entry name" value="MSP"/>
    <property type="match status" value="1"/>
</dbReference>
<dbReference type="InterPro" id="IPR000535">
    <property type="entry name" value="MSP_dom"/>
</dbReference>